<keyword evidence="2" id="KW-1185">Reference proteome</keyword>
<evidence type="ECO:0000313" key="2">
    <source>
        <dbReference type="Proteomes" id="UP001165960"/>
    </source>
</evidence>
<gene>
    <name evidence="1" type="ORF">DSO57_1011697</name>
</gene>
<dbReference type="Proteomes" id="UP001165960">
    <property type="component" value="Unassembled WGS sequence"/>
</dbReference>
<proteinExistence type="predicted"/>
<accession>A0ACC2SIY6</accession>
<sequence length="184" mass="20555">MPNYPRPPPSTGSSFSDSLSANQQPSRSNSFNSLDNSGVQQQMPLPHSNTFHPNDSGSLKPKQEYPSSVASFSSINDPKNDVEDKLRKELTVLDNQIASKRNESSPSMKAKSELEEFCLFLEKVEKAASQYKDILETPSAEFKELEALASEINNSQDKLNSMLALKKRELEELQLSLNKKKYGL</sequence>
<organism evidence="1 2">
    <name type="scientific">Entomophthora muscae</name>
    <dbReference type="NCBI Taxonomy" id="34485"/>
    <lineage>
        <taxon>Eukaryota</taxon>
        <taxon>Fungi</taxon>
        <taxon>Fungi incertae sedis</taxon>
        <taxon>Zoopagomycota</taxon>
        <taxon>Entomophthoromycotina</taxon>
        <taxon>Entomophthoromycetes</taxon>
        <taxon>Entomophthorales</taxon>
        <taxon>Entomophthoraceae</taxon>
        <taxon>Entomophthora</taxon>
    </lineage>
</organism>
<name>A0ACC2SIY6_9FUNG</name>
<comment type="caution">
    <text evidence="1">The sequence shown here is derived from an EMBL/GenBank/DDBJ whole genome shotgun (WGS) entry which is preliminary data.</text>
</comment>
<protein>
    <submittedName>
        <fullName evidence="1">Uncharacterized protein</fullName>
    </submittedName>
</protein>
<evidence type="ECO:0000313" key="1">
    <source>
        <dbReference type="EMBL" id="KAJ9062344.1"/>
    </source>
</evidence>
<dbReference type="EMBL" id="QTSX02005011">
    <property type="protein sequence ID" value="KAJ9062344.1"/>
    <property type="molecule type" value="Genomic_DNA"/>
</dbReference>
<reference evidence="1" key="1">
    <citation type="submission" date="2022-04" db="EMBL/GenBank/DDBJ databases">
        <title>Genome of the entomopathogenic fungus Entomophthora muscae.</title>
        <authorList>
            <person name="Elya C."/>
            <person name="Lovett B.R."/>
            <person name="Lee E."/>
            <person name="Macias A.M."/>
            <person name="Hajek A.E."/>
            <person name="De Bivort B.L."/>
            <person name="Kasson M.T."/>
            <person name="De Fine Licht H.H."/>
            <person name="Stajich J.E."/>
        </authorList>
    </citation>
    <scope>NUCLEOTIDE SEQUENCE</scope>
    <source>
        <strain evidence="1">Berkeley</strain>
    </source>
</reference>